<keyword evidence="2" id="KW-1185">Reference proteome</keyword>
<proteinExistence type="predicted"/>
<sequence>MYVHFIPPLPPGLYSFLIAFSSNARPIVDAHGRIIAILAGRPNDPSYVADVQRAYEAMAQEREQAKFAADMSRHRRGPFVVLNCGIGYSKGQRVPAHMNNGEHAAILQRLLGNRNVVRMATYASAAFNLWAPKVYRYYRDHDERLRARFSDLEPNFPKSVFSAAAFNFGPNVWTFKHRDVLNAPFGMCTITAMGPFDATKGGHIILWELKLVIEFPAASTILIPSATITHSNLPVQDGDERASFTQYTGGGLMRFVDNGFRTEAELAAQDPAEYERLAQLKESRWKTGIDLLSTVEELLEDVEP</sequence>
<evidence type="ECO:0000313" key="2">
    <source>
        <dbReference type="Proteomes" id="UP001218188"/>
    </source>
</evidence>
<dbReference type="Gene3D" id="3.60.130.30">
    <property type="match status" value="1"/>
</dbReference>
<reference evidence="1" key="1">
    <citation type="submission" date="2023-03" db="EMBL/GenBank/DDBJ databases">
        <title>Massive genome expansion in bonnet fungi (Mycena s.s.) driven by repeated elements and novel gene families across ecological guilds.</title>
        <authorList>
            <consortium name="Lawrence Berkeley National Laboratory"/>
            <person name="Harder C.B."/>
            <person name="Miyauchi S."/>
            <person name="Viragh M."/>
            <person name="Kuo A."/>
            <person name="Thoen E."/>
            <person name="Andreopoulos B."/>
            <person name="Lu D."/>
            <person name="Skrede I."/>
            <person name="Drula E."/>
            <person name="Henrissat B."/>
            <person name="Morin E."/>
            <person name="Kohler A."/>
            <person name="Barry K."/>
            <person name="LaButti K."/>
            <person name="Morin E."/>
            <person name="Salamov A."/>
            <person name="Lipzen A."/>
            <person name="Mereny Z."/>
            <person name="Hegedus B."/>
            <person name="Baldrian P."/>
            <person name="Stursova M."/>
            <person name="Weitz H."/>
            <person name="Taylor A."/>
            <person name="Grigoriev I.V."/>
            <person name="Nagy L.G."/>
            <person name="Martin F."/>
            <person name="Kauserud H."/>
        </authorList>
    </citation>
    <scope>NUCLEOTIDE SEQUENCE</scope>
    <source>
        <strain evidence="1">CBHHK200</strain>
    </source>
</reference>
<organism evidence="1 2">
    <name type="scientific">Mycena alexandri</name>
    <dbReference type="NCBI Taxonomy" id="1745969"/>
    <lineage>
        <taxon>Eukaryota</taxon>
        <taxon>Fungi</taxon>
        <taxon>Dikarya</taxon>
        <taxon>Basidiomycota</taxon>
        <taxon>Agaricomycotina</taxon>
        <taxon>Agaricomycetes</taxon>
        <taxon>Agaricomycetidae</taxon>
        <taxon>Agaricales</taxon>
        <taxon>Marasmiineae</taxon>
        <taxon>Mycenaceae</taxon>
        <taxon>Mycena</taxon>
    </lineage>
</organism>
<accession>A0AAD6WTN7</accession>
<protein>
    <submittedName>
        <fullName evidence="1">Uncharacterized protein</fullName>
    </submittedName>
</protein>
<dbReference type="Proteomes" id="UP001218188">
    <property type="component" value="Unassembled WGS sequence"/>
</dbReference>
<comment type="caution">
    <text evidence="1">The sequence shown here is derived from an EMBL/GenBank/DDBJ whole genome shotgun (WGS) entry which is preliminary data.</text>
</comment>
<dbReference type="EMBL" id="JARJCM010000194">
    <property type="protein sequence ID" value="KAJ7023106.1"/>
    <property type="molecule type" value="Genomic_DNA"/>
</dbReference>
<evidence type="ECO:0000313" key="1">
    <source>
        <dbReference type="EMBL" id="KAJ7023106.1"/>
    </source>
</evidence>
<name>A0AAD6WTN7_9AGAR</name>
<gene>
    <name evidence="1" type="ORF">C8F04DRAFT_970503</name>
</gene>
<dbReference type="AlphaFoldDB" id="A0AAD6WTN7"/>